<keyword evidence="2" id="KW-0378">Hydrolase</keyword>
<dbReference type="PANTHER" id="PTHR30383:SF5">
    <property type="entry name" value="SGNH HYDROLASE-TYPE ESTERASE DOMAIN-CONTAINING PROTEIN"/>
    <property type="match status" value="1"/>
</dbReference>
<evidence type="ECO:0000259" key="1">
    <source>
        <dbReference type="Pfam" id="PF13472"/>
    </source>
</evidence>
<dbReference type="AlphaFoldDB" id="A0A0N7M0M6"/>
<dbReference type="Pfam" id="PF13472">
    <property type="entry name" value="Lipase_GDSL_2"/>
    <property type="match status" value="1"/>
</dbReference>
<sequence>MRRMVFWGGLAALAGLLAFLVLPRSVAPVVQASAPRDRPLAPILADSAPLHILAFGTSLTARNHWPDRLAATLRACLEHPVTLNRVAAPGANALWGVQAVERVIAQAPDVVLIEFAINDADLRDGVSLTQAKTHLEMILTRLRTELPQTQPVLLTMSPATGLRGGLRPRLAAHYAQVTEIAAAQGLAAIDLYPRWLAAGLTREEMPDGLHPTDAATARVVDPALRAAFVTAMGATCPAG</sequence>
<name>A0A0N7M0M6_9RHOB</name>
<dbReference type="CDD" id="cd00229">
    <property type="entry name" value="SGNH_hydrolase"/>
    <property type="match status" value="1"/>
</dbReference>
<gene>
    <name evidence="2" type="ORF">TRM7557_03124</name>
</gene>
<dbReference type="STRING" id="928856.SAMN04488049_11672"/>
<dbReference type="GO" id="GO:0004622">
    <property type="term" value="F:phosphatidylcholine lysophospholipase activity"/>
    <property type="evidence" value="ECO:0007669"/>
    <property type="project" value="TreeGrafter"/>
</dbReference>
<evidence type="ECO:0000313" key="2">
    <source>
        <dbReference type="EMBL" id="CUH80889.1"/>
    </source>
</evidence>
<feature type="domain" description="SGNH hydrolase-type esterase" evidence="1">
    <location>
        <begin position="54"/>
        <end position="215"/>
    </location>
</feature>
<dbReference type="EMBL" id="CYSD01000040">
    <property type="protein sequence ID" value="CUH80889.1"/>
    <property type="molecule type" value="Genomic_DNA"/>
</dbReference>
<proteinExistence type="predicted"/>
<dbReference type="InterPro" id="IPR013830">
    <property type="entry name" value="SGNH_hydro"/>
</dbReference>
<organism evidence="2 3">
    <name type="scientific">Tritonibacter multivorans</name>
    <dbReference type="NCBI Taxonomy" id="928856"/>
    <lineage>
        <taxon>Bacteria</taxon>
        <taxon>Pseudomonadati</taxon>
        <taxon>Pseudomonadota</taxon>
        <taxon>Alphaproteobacteria</taxon>
        <taxon>Rhodobacterales</taxon>
        <taxon>Paracoccaceae</taxon>
        <taxon>Tritonibacter</taxon>
    </lineage>
</organism>
<reference evidence="2 3" key="1">
    <citation type="submission" date="2015-09" db="EMBL/GenBank/DDBJ databases">
        <authorList>
            <consortium name="Swine Surveillance"/>
        </authorList>
    </citation>
    <scope>NUCLEOTIDE SEQUENCE [LARGE SCALE GENOMIC DNA]</scope>
    <source>
        <strain evidence="2 3">CECT 7557</strain>
    </source>
</reference>
<dbReference type="Proteomes" id="UP000052022">
    <property type="component" value="Unassembled WGS sequence"/>
</dbReference>
<dbReference type="InterPro" id="IPR036514">
    <property type="entry name" value="SGNH_hydro_sf"/>
</dbReference>
<dbReference type="PANTHER" id="PTHR30383">
    <property type="entry name" value="THIOESTERASE 1/PROTEASE 1/LYSOPHOSPHOLIPASE L1"/>
    <property type="match status" value="1"/>
</dbReference>
<dbReference type="Gene3D" id="3.40.50.1110">
    <property type="entry name" value="SGNH hydrolase"/>
    <property type="match status" value="1"/>
</dbReference>
<evidence type="ECO:0000313" key="3">
    <source>
        <dbReference type="Proteomes" id="UP000052022"/>
    </source>
</evidence>
<protein>
    <submittedName>
        <fullName evidence="2">GDSL-like Lipase/Acylhydrolase</fullName>
    </submittedName>
</protein>
<accession>A0A0N7M0M6</accession>
<keyword evidence="3" id="KW-1185">Reference proteome</keyword>
<dbReference type="SUPFAM" id="SSF52266">
    <property type="entry name" value="SGNH hydrolase"/>
    <property type="match status" value="1"/>
</dbReference>
<dbReference type="OrthoDB" id="8347806at2"/>
<dbReference type="InterPro" id="IPR051532">
    <property type="entry name" value="Ester_Hydrolysis_Enzymes"/>
</dbReference>